<dbReference type="PANTHER" id="PTHR37984:SF5">
    <property type="entry name" value="PROTEIN NYNRIN-LIKE"/>
    <property type="match status" value="1"/>
</dbReference>
<dbReference type="Proteomes" id="UP000075243">
    <property type="component" value="Chromosome 6"/>
</dbReference>
<evidence type="ECO:0008006" key="3">
    <source>
        <dbReference type="Google" id="ProtNLM"/>
    </source>
</evidence>
<reference evidence="1 2" key="1">
    <citation type="journal article" date="2012" name="Nat. Biotechnol.">
        <title>Draft genome sequence of pigeonpea (Cajanus cajan), an orphan legume crop of resource-poor farmers.</title>
        <authorList>
            <person name="Varshney R.K."/>
            <person name="Chen W."/>
            <person name="Li Y."/>
            <person name="Bharti A.K."/>
            <person name="Saxena R.K."/>
            <person name="Schlueter J.A."/>
            <person name="Donoghue M.T."/>
            <person name="Azam S."/>
            <person name="Fan G."/>
            <person name="Whaley A.M."/>
            <person name="Farmer A.D."/>
            <person name="Sheridan J."/>
            <person name="Iwata A."/>
            <person name="Tuteja R."/>
            <person name="Penmetsa R.V."/>
            <person name="Wu W."/>
            <person name="Upadhyaya H.D."/>
            <person name="Yang S.P."/>
            <person name="Shah T."/>
            <person name="Saxena K.B."/>
            <person name="Michael T."/>
            <person name="McCombie W.R."/>
            <person name="Yang B."/>
            <person name="Zhang G."/>
            <person name="Yang H."/>
            <person name="Wang J."/>
            <person name="Spillane C."/>
            <person name="Cook D.R."/>
            <person name="May G.D."/>
            <person name="Xu X."/>
            <person name="Jackson S.A."/>
        </authorList>
    </citation>
    <scope>NUCLEOTIDE SEQUENCE [LARGE SCALE GENOMIC DNA]</scope>
    <source>
        <strain evidence="2">cv. Asha</strain>
    </source>
</reference>
<dbReference type="InterPro" id="IPR050951">
    <property type="entry name" value="Retrovirus_Pol_polyprotein"/>
</dbReference>
<evidence type="ECO:0000313" key="2">
    <source>
        <dbReference type="Proteomes" id="UP000075243"/>
    </source>
</evidence>
<dbReference type="InterPro" id="IPR043502">
    <property type="entry name" value="DNA/RNA_pol_sf"/>
</dbReference>
<dbReference type="Gramene" id="C.cajan_11931.t">
    <property type="protein sequence ID" value="C.cajan_11931.t.cds1"/>
    <property type="gene ID" value="C.cajan_11931"/>
</dbReference>
<dbReference type="InterPro" id="IPR043128">
    <property type="entry name" value="Rev_trsase/Diguanyl_cyclase"/>
</dbReference>
<dbReference type="AlphaFoldDB" id="A0A151TG44"/>
<feature type="non-terminal residue" evidence="1">
    <location>
        <position position="1"/>
    </location>
</feature>
<sequence>FAKLSKCKFRLSKINFLGRVISKRDIVVDPPKVKVVLEWKVPKFVFEIRSFLDFSSYYRRFIESFSILTLPLTKLIRKNQPFTRDSRCEEASKSLREG</sequence>
<proteinExistence type="predicted"/>
<name>A0A151TG44_CAJCA</name>
<dbReference type="PANTHER" id="PTHR37984">
    <property type="entry name" value="PROTEIN CBG26694"/>
    <property type="match status" value="1"/>
</dbReference>
<dbReference type="EMBL" id="CM003608">
    <property type="protein sequence ID" value="KYP66017.1"/>
    <property type="molecule type" value="Genomic_DNA"/>
</dbReference>
<dbReference type="SUPFAM" id="SSF56672">
    <property type="entry name" value="DNA/RNA polymerases"/>
    <property type="match status" value="1"/>
</dbReference>
<dbReference type="STRING" id="3821.A0A151TG44"/>
<dbReference type="Gene3D" id="3.30.70.270">
    <property type="match status" value="1"/>
</dbReference>
<accession>A0A151TG44</accession>
<protein>
    <recommendedName>
        <fullName evidence="3">Retrovirus-related Pol polyprotein from transposon gypsy</fullName>
    </recommendedName>
</protein>
<keyword evidence="2" id="KW-1185">Reference proteome</keyword>
<gene>
    <name evidence="1" type="ORF">KK1_012295</name>
</gene>
<evidence type="ECO:0000313" key="1">
    <source>
        <dbReference type="EMBL" id="KYP66017.1"/>
    </source>
</evidence>
<organism evidence="1 2">
    <name type="scientific">Cajanus cajan</name>
    <name type="common">Pigeon pea</name>
    <name type="synonym">Cajanus indicus</name>
    <dbReference type="NCBI Taxonomy" id="3821"/>
    <lineage>
        <taxon>Eukaryota</taxon>
        <taxon>Viridiplantae</taxon>
        <taxon>Streptophyta</taxon>
        <taxon>Embryophyta</taxon>
        <taxon>Tracheophyta</taxon>
        <taxon>Spermatophyta</taxon>
        <taxon>Magnoliopsida</taxon>
        <taxon>eudicotyledons</taxon>
        <taxon>Gunneridae</taxon>
        <taxon>Pentapetalae</taxon>
        <taxon>rosids</taxon>
        <taxon>fabids</taxon>
        <taxon>Fabales</taxon>
        <taxon>Fabaceae</taxon>
        <taxon>Papilionoideae</taxon>
        <taxon>50 kb inversion clade</taxon>
        <taxon>NPAAA clade</taxon>
        <taxon>indigoferoid/millettioid clade</taxon>
        <taxon>Phaseoleae</taxon>
        <taxon>Cajanus</taxon>
    </lineage>
</organism>